<proteinExistence type="predicted"/>
<evidence type="ECO:0000313" key="2">
    <source>
        <dbReference type="EMBL" id="KAG2388532.1"/>
    </source>
</evidence>
<organism evidence="2 3">
    <name type="scientific">Naegleria lovaniensis</name>
    <name type="common">Amoeba</name>
    <dbReference type="NCBI Taxonomy" id="51637"/>
    <lineage>
        <taxon>Eukaryota</taxon>
        <taxon>Discoba</taxon>
        <taxon>Heterolobosea</taxon>
        <taxon>Tetramitia</taxon>
        <taxon>Eutetramitia</taxon>
        <taxon>Vahlkampfiidae</taxon>
        <taxon>Naegleria</taxon>
    </lineage>
</organism>
<keyword evidence="1" id="KW-0812">Transmembrane</keyword>
<accession>A0AA88GWV2</accession>
<reference evidence="2 3" key="1">
    <citation type="journal article" date="2018" name="BMC Genomics">
        <title>The genome of Naegleria lovaniensis, the basis for a comparative approach to unravel pathogenicity factors of the human pathogenic amoeba N. fowleri.</title>
        <authorList>
            <person name="Liechti N."/>
            <person name="Schurch N."/>
            <person name="Bruggmann R."/>
            <person name="Wittwer M."/>
        </authorList>
    </citation>
    <scope>NUCLEOTIDE SEQUENCE [LARGE SCALE GENOMIC DNA]</scope>
    <source>
        <strain evidence="2 3">ATCC 30569</strain>
    </source>
</reference>
<feature type="transmembrane region" description="Helical" evidence="1">
    <location>
        <begin position="20"/>
        <end position="39"/>
    </location>
</feature>
<dbReference type="AlphaFoldDB" id="A0AA88GWV2"/>
<keyword evidence="1" id="KW-1133">Transmembrane helix</keyword>
<comment type="caution">
    <text evidence="2">The sequence shown here is derived from an EMBL/GenBank/DDBJ whole genome shotgun (WGS) entry which is preliminary data.</text>
</comment>
<keyword evidence="1" id="KW-0472">Membrane</keyword>
<dbReference type="Proteomes" id="UP000816034">
    <property type="component" value="Unassembled WGS sequence"/>
</dbReference>
<dbReference type="GeneID" id="68093158"/>
<gene>
    <name evidence="2" type="ORF">C9374_000696</name>
</gene>
<dbReference type="RefSeq" id="XP_044552524.1">
    <property type="nucleotide sequence ID" value="XM_044696877.1"/>
</dbReference>
<dbReference type="PROSITE" id="PS51257">
    <property type="entry name" value="PROKAR_LIPOPROTEIN"/>
    <property type="match status" value="1"/>
</dbReference>
<evidence type="ECO:0000313" key="3">
    <source>
        <dbReference type="Proteomes" id="UP000816034"/>
    </source>
</evidence>
<name>A0AA88GWV2_NAELO</name>
<dbReference type="EMBL" id="PYSW02000010">
    <property type="protein sequence ID" value="KAG2388532.1"/>
    <property type="molecule type" value="Genomic_DNA"/>
</dbReference>
<keyword evidence="3" id="KW-1185">Reference proteome</keyword>
<evidence type="ECO:0000256" key="1">
    <source>
        <dbReference type="SAM" id="Phobius"/>
    </source>
</evidence>
<protein>
    <submittedName>
        <fullName evidence="2">Uncharacterized protein</fullName>
    </submittedName>
</protein>
<sequence>MNRGSSRTHTSTYSRTRNAILCLILAAASCILLVSYFYFRKQSLAFHSATENEKPSKQDDGVVRVAIMSPFIKTQTKKLFGQWNRWMTNTGDQPSGIPCSSNFVNHVLPKGKIEITYVVFFHLDFEKAGDQNRFTLFSEDMNTLDGVDLQRYIIKKWNAYTKQNTQSSCFNKGILLLSAKTDPITDKTHPDGPCFMFYEAFRQLKALGFHYFFLMEPDVVPIRDYWVERLITEIQKNFHNGQSDFWQMGSLSRCPASYGDIAARTDVHMNGNAVYYLQDPEFDRYMERMINFYPAGMSSVSVAGCATGEVFEGGYDHTLYRFRTHGNNWNEMRYHHKFLYTDVIQNRCEEVYDAWELSRNNPNTYLVHSKSIFYSPEERLFRNLFSDLSFNGVRPGITKESSIIMESLKALIKPSTEITLATLDESILKLFCFHENYKAFVMQHGDSILHPECIKLCIKKENADKEPQVCSNIFNSYTRAWDSHKNDKVYLWTSDSHAAPIGCNMNLLTDVGFVVAAEARFPNCNPSTSKRHCLFKPRPNENEPCRNRLKREFYNAYRTDPEMERVDGVICSHPVSNCEFFMPFNKSLIVYATRMEIQKGEGKSKITSYERSLRESQWMENLKKIASHPRNIIAANNMFDLNLIKFQTGLNVEYIPFWCGNRIEKGKYLIYHPIRKEIFITPFPEYVEQNRWQHPIMTGLKNILSNKASQWTFTFIKDSYPKYSRLELTSGTAIIVLPYQVSMISFFDFYRMSIPIFVPSKKLLISWDNEFHLLMDIPKFIPQTISSSVGNTSQVEEYWLGFSDFYMFPHVIHFDSWDHLLQLLSRTDLSKVSENMSSFNKQQRTELRKTWARVKQRIMRYSGGVGRSTIPKTLEQGLAEYGMPSLSMDVALSDDDIHACAPNFHDFNNFRK</sequence>